<keyword evidence="7" id="KW-0443">Lipid metabolism</keyword>
<keyword evidence="8 9" id="KW-0275">Fatty acid biosynthesis</keyword>
<evidence type="ECO:0000256" key="10">
    <source>
        <dbReference type="SAM" id="Phobius"/>
    </source>
</evidence>
<dbReference type="GO" id="GO:0000035">
    <property type="term" value="F:acyl binding"/>
    <property type="evidence" value="ECO:0007669"/>
    <property type="project" value="TreeGrafter"/>
</dbReference>
<dbReference type="InterPro" id="IPR006162">
    <property type="entry name" value="Ppantetheine_attach_site"/>
</dbReference>
<dbReference type="NCBIfam" id="TIGR00517">
    <property type="entry name" value="acyl_carrier"/>
    <property type="match status" value="1"/>
</dbReference>
<dbReference type="GO" id="GO:0016020">
    <property type="term" value="C:membrane"/>
    <property type="evidence" value="ECO:0007669"/>
    <property type="project" value="GOC"/>
</dbReference>
<dbReference type="Gene3D" id="1.10.1200.10">
    <property type="entry name" value="ACP-like"/>
    <property type="match status" value="1"/>
</dbReference>
<dbReference type="GO" id="GO:0009245">
    <property type="term" value="P:lipid A biosynthetic process"/>
    <property type="evidence" value="ECO:0007669"/>
    <property type="project" value="TreeGrafter"/>
</dbReference>
<dbReference type="SUPFAM" id="SSF47336">
    <property type="entry name" value="ACP-like"/>
    <property type="match status" value="1"/>
</dbReference>
<reference evidence="12" key="1">
    <citation type="submission" date="2021-01" db="EMBL/GenBank/DDBJ databases">
        <authorList>
            <person name="Corre E."/>
            <person name="Pelletier E."/>
            <person name="Niang G."/>
            <person name="Scheremetjew M."/>
            <person name="Finn R."/>
            <person name="Kale V."/>
            <person name="Holt S."/>
            <person name="Cochrane G."/>
            <person name="Meng A."/>
            <person name="Brown T."/>
            <person name="Cohen L."/>
        </authorList>
    </citation>
    <scope>NUCLEOTIDE SEQUENCE</scope>
    <source>
        <strain evidence="12">CCMP622</strain>
    </source>
</reference>
<organism evidence="12">
    <name type="scientific">Lotharella oceanica</name>
    <dbReference type="NCBI Taxonomy" id="641309"/>
    <lineage>
        <taxon>Eukaryota</taxon>
        <taxon>Sar</taxon>
        <taxon>Rhizaria</taxon>
        <taxon>Cercozoa</taxon>
        <taxon>Chlorarachniophyceae</taxon>
        <taxon>Lotharella</taxon>
    </lineage>
</organism>
<comment type="similarity">
    <text evidence="2">Belongs to the acyl carrier protein (ACP) family.</text>
</comment>
<evidence type="ECO:0000259" key="11">
    <source>
        <dbReference type="PROSITE" id="PS50075"/>
    </source>
</evidence>
<evidence type="ECO:0000256" key="9">
    <source>
        <dbReference type="RuleBase" id="RU000722"/>
    </source>
</evidence>
<dbReference type="GO" id="GO:0000036">
    <property type="term" value="F:acyl carrier activity"/>
    <property type="evidence" value="ECO:0007669"/>
    <property type="project" value="TreeGrafter"/>
</dbReference>
<dbReference type="PANTHER" id="PTHR20863">
    <property type="entry name" value="ACYL CARRIER PROTEIN"/>
    <property type="match status" value="1"/>
</dbReference>
<protein>
    <recommendedName>
        <fullName evidence="9">Acyl carrier protein</fullName>
    </recommendedName>
</protein>
<dbReference type="InterPro" id="IPR003231">
    <property type="entry name" value="ACP"/>
</dbReference>
<evidence type="ECO:0000256" key="4">
    <source>
        <dbReference type="ARBA" id="ARBA00022516"/>
    </source>
</evidence>
<keyword evidence="6" id="KW-0276">Fatty acid metabolism</keyword>
<evidence type="ECO:0000256" key="5">
    <source>
        <dbReference type="ARBA" id="ARBA00022553"/>
    </source>
</evidence>
<dbReference type="PROSITE" id="PS50075">
    <property type="entry name" value="CARRIER"/>
    <property type="match status" value="1"/>
</dbReference>
<keyword evidence="3 9" id="KW-0596">Phosphopantetheine</keyword>
<dbReference type="Pfam" id="PF00550">
    <property type="entry name" value="PP-binding"/>
    <property type="match status" value="1"/>
</dbReference>
<dbReference type="GO" id="GO:0031177">
    <property type="term" value="F:phosphopantetheine binding"/>
    <property type="evidence" value="ECO:0007669"/>
    <property type="project" value="InterPro"/>
</dbReference>
<evidence type="ECO:0000313" key="12">
    <source>
        <dbReference type="EMBL" id="CAD9745284.1"/>
    </source>
</evidence>
<dbReference type="SMART" id="SM00823">
    <property type="entry name" value="PKS_PP"/>
    <property type="match status" value="1"/>
</dbReference>
<dbReference type="AlphaFoldDB" id="A0A7S2TEZ4"/>
<evidence type="ECO:0000256" key="2">
    <source>
        <dbReference type="ARBA" id="ARBA00010930"/>
    </source>
</evidence>
<feature type="domain" description="Carrier" evidence="11">
    <location>
        <begin position="80"/>
        <end position="154"/>
    </location>
</feature>
<comment type="function">
    <text evidence="1 9">Carrier of the growing fatty acid chain in fatty acid biosynthesis.</text>
</comment>
<dbReference type="GO" id="GO:0005829">
    <property type="term" value="C:cytosol"/>
    <property type="evidence" value="ECO:0007669"/>
    <property type="project" value="TreeGrafter"/>
</dbReference>
<dbReference type="InterPro" id="IPR009081">
    <property type="entry name" value="PP-bd_ACP"/>
</dbReference>
<evidence type="ECO:0000256" key="1">
    <source>
        <dbReference type="ARBA" id="ARBA00003180"/>
    </source>
</evidence>
<gene>
    <name evidence="12" type="ORF">LSP00402_LOCUS725</name>
</gene>
<sequence length="154" mass="16702">MSPRSLALIASVAANVALIVAFSALYMSQRETVGAGFAAVRSPVSMQRVAPMRMQPMRASHRYAPRAMYNGRMHIAASNEEVFEKVKDIVSEQLSIEKEKVSETSTFADLGADSLDTVEIVMAIEEAFGVEVPEDAAAEMSNLKEAVDYIVSKA</sequence>
<proteinExistence type="inferred from homology"/>
<dbReference type="NCBIfam" id="NF002148">
    <property type="entry name" value="PRK00982.1-2"/>
    <property type="match status" value="1"/>
</dbReference>
<dbReference type="InterPro" id="IPR020806">
    <property type="entry name" value="PKS_PP-bd"/>
</dbReference>
<evidence type="ECO:0000256" key="3">
    <source>
        <dbReference type="ARBA" id="ARBA00022450"/>
    </source>
</evidence>
<feature type="transmembrane region" description="Helical" evidence="10">
    <location>
        <begin position="6"/>
        <end position="27"/>
    </location>
</feature>
<dbReference type="PROSITE" id="PS00012">
    <property type="entry name" value="PHOSPHOPANTETHEINE"/>
    <property type="match status" value="1"/>
</dbReference>
<keyword evidence="10" id="KW-1133">Transmembrane helix</keyword>
<keyword evidence="4 9" id="KW-0444">Lipid biosynthesis</keyword>
<evidence type="ECO:0000256" key="8">
    <source>
        <dbReference type="ARBA" id="ARBA00023160"/>
    </source>
</evidence>
<dbReference type="PANTHER" id="PTHR20863:SF76">
    <property type="entry name" value="CARRIER DOMAIN-CONTAINING PROTEIN"/>
    <property type="match status" value="1"/>
</dbReference>
<keyword evidence="10" id="KW-0812">Transmembrane</keyword>
<evidence type="ECO:0000256" key="6">
    <source>
        <dbReference type="ARBA" id="ARBA00022832"/>
    </source>
</evidence>
<keyword evidence="5" id="KW-0597">Phosphoprotein</keyword>
<keyword evidence="10" id="KW-0472">Membrane</keyword>
<dbReference type="InterPro" id="IPR036736">
    <property type="entry name" value="ACP-like_sf"/>
</dbReference>
<dbReference type="EMBL" id="HBHP01001129">
    <property type="protein sequence ID" value="CAD9745284.1"/>
    <property type="molecule type" value="Transcribed_RNA"/>
</dbReference>
<accession>A0A7S2TEZ4</accession>
<name>A0A7S2TEZ4_9EUKA</name>
<dbReference type="NCBIfam" id="NF002150">
    <property type="entry name" value="PRK00982.1-4"/>
    <property type="match status" value="1"/>
</dbReference>
<dbReference type="HAMAP" id="MF_01217">
    <property type="entry name" value="Acyl_carrier"/>
    <property type="match status" value="1"/>
</dbReference>
<evidence type="ECO:0000256" key="7">
    <source>
        <dbReference type="ARBA" id="ARBA00023098"/>
    </source>
</evidence>